<gene>
    <name evidence="2" type="ORF">C6570_12725</name>
</gene>
<sequence>MLKIFGTVLAAVGVNKATAPAVYTTSACAQFGQPEFQVSISDEPIPDVDIQHFLKSLEGMVAAGSRFSPGQTLQVGWSALRVVAGDEGLLRLHEPDMKAFPIRYVNSVDATLRQLRAQKDAVESVLPAASLTFPSMTESAVVHVNYKKSRVLVMQRARPEGHDSGWWVSEPGAEADSASMSRISLYRLALDRPDLIQFFAFPPDTVVLVADRVGVAKDRVELPIKPGSYLDHLNRRARTK</sequence>
<dbReference type="Proteomes" id="UP000239709">
    <property type="component" value="Chromosome"/>
</dbReference>
<protein>
    <recommendedName>
        <fullName evidence="1">Imm33-like domain-containing protein</fullName>
    </recommendedName>
</protein>
<proteinExistence type="predicted"/>
<feature type="domain" description="Imm33-like" evidence="1">
    <location>
        <begin position="118"/>
        <end position="211"/>
    </location>
</feature>
<reference evidence="2 3" key="1">
    <citation type="submission" date="2018-03" db="EMBL/GenBank/DDBJ databases">
        <title>Genome sequencing of Ottowia sp.</title>
        <authorList>
            <person name="Kim S.-J."/>
            <person name="Heo J."/>
            <person name="Kwon S.-W."/>
        </authorList>
    </citation>
    <scope>NUCLEOTIDE SEQUENCE [LARGE SCALE GENOMIC DNA]</scope>
    <source>
        <strain evidence="2 3">KADR8-3</strain>
    </source>
</reference>
<dbReference type="InterPro" id="IPR056509">
    <property type="entry name" value="Imm33-like"/>
</dbReference>
<name>A0A2S0MGI2_9BURK</name>
<accession>A0A2S0MGI2</accession>
<dbReference type="RefSeq" id="WP_106703553.1">
    <property type="nucleotide sequence ID" value="NZ_CP027666.1"/>
</dbReference>
<dbReference type="EMBL" id="CP027666">
    <property type="protein sequence ID" value="AVO35004.1"/>
    <property type="molecule type" value="Genomic_DNA"/>
</dbReference>
<keyword evidence="3" id="KW-1185">Reference proteome</keyword>
<dbReference type="OrthoDB" id="7063432at2"/>
<dbReference type="KEGG" id="otk:C6570_12725"/>
<evidence type="ECO:0000313" key="2">
    <source>
        <dbReference type="EMBL" id="AVO35004.1"/>
    </source>
</evidence>
<dbReference type="Pfam" id="PF24719">
    <property type="entry name" value="Imm33-like"/>
    <property type="match status" value="1"/>
</dbReference>
<dbReference type="PROSITE" id="PS51257">
    <property type="entry name" value="PROKAR_LIPOPROTEIN"/>
    <property type="match status" value="1"/>
</dbReference>
<evidence type="ECO:0000313" key="3">
    <source>
        <dbReference type="Proteomes" id="UP000239709"/>
    </source>
</evidence>
<dbReference type="AlphaFoldDB" id="A0A2S0MGI2"/>
<evidence type="ECO:0000259" key="1">
    <source>
        <dbReference type="Pfam" id="PF24719"/>
    </source>
</evidence>
<organism evidence="2 3">
    <name type="scientific">Ottowia oryzae</name>
    <dbReference type="NCBI Taxonomy" id="2109914"/>
    <lineage>
        <taxon>Bacteria</taxon>
        <taxon>Pseudomonadati</taxon>
        <taxon>Pseudomonadota</taxon>
        <taxon>Betaproteobacteria</taxon>
        <taxon>Burkholderiales</taxon>
        <taxon>Comamonadaceae</taxon>
        <taxon>Ottowia</taxon>
    </lineage>
</organism>